<dbReference type="FunCoup" id="A0A4V2SPJ2">
    <property type="interactions" value="514"/>
</dbReference>
<sequence length="256" mass="26343">MALTDDQLDRYARHLVLHDVGGPGQRRLLAARVLVVGAGGLGAPVLAYLAAAGIGCLHLIDDDRVDLSNLQRQVLFATDDIGRAKGQVAAERLAALNPDVRVVVHERRLTADNAADLVAPVDLVVDGSDTFATRLAVSDACVAAGRPLVSAAIARFEGQVGVFAPALAGPCYRCFVGAAPESDRDRCAEVGVMGALAGLLGSWAALEAIKWVAGAGEPLLGRLMLVDALTNRTRTVAIAPDPACPACGGQGAARTA</sequence>
<evidence type="ECO:0000256" key="12">
    <source>
        <dbReference type="ARBA" id="ARBA00078531"/>
    </source>
</evidence>
<dbReference type="AlphaFoldDB" id="A0A4V2SPJ2"/>
<dbReference type="FunFam" id="3.40.50.720:FF:000033">
    <property type="entry name" value="Adenylyltransferase and sulfurtransferase MOCS3"/>
    <property type="match status" value="1"/>
</dbReference>
<dbReference type="GO" id="GO:0008146">
    <property type="term" value="F:sulfotransferase activity"/>
    <property type="evidence" value="ECO:0007669"/>
    <property type="project" value="TreeGrafter"/>
</dbReference>
<evidence type="ECO:0000256" key="11">
    <source>
        <dbReference type="ARBA" id="ARBA00075328"/>
    </source>
</evidence>
<dbReference type="InterPro" id="IPR045886">
    <property type="entry name" value="ThiF/MoeB/HesA"/>
</dbReference>
<keyword evidence="13" id="KW-1133">Transmembrane helix</keyword>
<evidence type="ECO:0000256" key="3">
    <source>
        <dbReference type="ARBA" id="ARBA00022741"/>
    </source>
</evidence>
<evidence type="ECO:0000256" key="1">
    <source>
        <dbReference type="ARBA" id="ARBA00009919"/>
    </source>
</evidence>
<protein>
    <recommendedName>
        <fullName evidence="9">Molybdopterin-synthase adenylyltransferase</fullName>
        <ecNumber evidence="8">2.7.7.80</ecNumber>
    </recommendedName>
    <alternativeName>
        <fullName evidence="12">MoaD protein adenylase</fullName>
    </alternativeName>
    <alternativeName>
        <fullName evidence="10">Molybdopterin-converting factor subunit 1 adenylase</fullName>
    </alternativeName>
    <alternativeName>
        <fullName evidence="11">Sulfur carrier protein MoaD adenylyltransferase</fullName>
    </alternativeName>
</protein>
<accession>A0A4V2SPJ2</accession>
<keyword evidence="4" id="KW-0067">ATP-binding</keyword>
<evidence type="ECO:0000259" key="14">
    <source>
        <dbReference type="Pfam" id="PF00899"/>
    </source>
</evidence>
<evidence type="ECO:0000256" key="6">
    <source>
        <dbReference type="ARBA" id="ARBA00055169"/>
    </source>
</evidence>
<evidence type="ECO:0000256" key="9">
    <source>
        <dbReference type="ARBA" id="ARBA00073635"/>
    </source>
</evidence>
<keyword evidence="13" id="KW-0472">Membrane</keyword>
<comment type="subunit">
    <text evidence="7">Homodimer. Forms a stable heterotetrameric complex of 2 MoeB and 2 MoaD during adenylation of MoaD.</text>
</comment>
<dbReference type="GO" id="GO:0008641">
    <property type="term" value="F:ubiquitin-like modifier activating enzyme activity"/>
    <property type="evidence" value="ECO:0007669"/>
    <property type="project" value="InterPro"/>
</dbReference>
<evidence type="ECO:0000256" key="13">
    <source>
        <dbReference type="SAM" id="Phobius"/>
    </source>
</evidence>
<dbReference type="CDD" id="cd00757">
    <property type="entry name" value="ThiF_MoeB_HesA_family"/>
    <property type="match status" value="1"/>
</dbReference>
<evidence type="ECO:0000256" key="2">
    <source>
        <dbReference type="ARBA" id="ARBA00022679"/>
    </source>
</evidence>
<dbReference type="GO" id="GO:0004792">
    <property type="term" value="F:thiosulfate-cyanide sulfurtransferase activity"/>
    <property type="evidence" value="ECO:0007669"/>
    <property type="project" value="TreeGrafter"/>
</dbReference>
<comment type="function">
    <text evidence="6">Catalyzes the adenylation by ATP of the carboxyl group of the C-terminal glycine of sulfur carrier protein MoaD.</text>
</comment>
<evidence type="ECO:0000313" key="15">
    <source>
        <dbReference type="EMBL" id="TCP35196.1"/>
    </source>
</evidence>
<dbReference type="NCBIfam" id="NF004281">
    <property type="entry name" value="PRK05690.1"/>
    <property type="match status" value="1"/>
</dbReference>
<dbReference type="EMBL" id="SLXO01000004">
    <property type="protein sequence ID" value="TCP35196.1"/>
    <property type="molecule type" value="Genomic_DNA"/>
</dbReference>
<evidence type="ECO:0000256" key="7">
    <source>
        <dbReference type="ARBA" id="ARBA00063809"/>
    </source>
</evidence>
<comment type="similarity">
    <text evidence="1">Belongs to the HesA/MoeB/ThiF family.</text>
</comment>
<dbReference type="PANTHER" id="PTHR10953:SF102">
    <property type="entry name" value="ADENYLYLTRANSFERASE AND SULFURTRANSFERASE MOCS3"/>
    <property type="match status" value="1"/>
</dbReference>
<dbReference type="GO" id="GO:0061605">
    <property type="term" value="F:molybdopterin-synthase adenylyltransferase activity"/>
    <property type="evidence" value="ECO:0007669"/>
    <property type="project" value="UniProtKB-EC"/>
</dbReference>
<keyword evidence="3" id="KW-0547">Nucleotide-binding</keyword>
<dbReference type="EC" id="2.7.7.80" evidence="8"/>
<name>A0A4V2SPJ2_RHOSA</name>
<organism evidence="15 16">
    <name type="scientific">Rhodothalassium salexigens DSM 2132</name>
    <dbReference type="NCBI Taxonomy" id="1188247"/>
    <lineage>
        <taxon>Bacteria</taxon>
        <taxon>Pseudomonadati</taxon>
        <taxon>Pseudomonadota</taxon>
        <taxon>Alphaproteobacteria</taxon>
        <taxon>Rhodothalassiales</taxon>
        <taxon>Rhodothalassiaceae</taxon>
        <taxon>Rhodothalassium</taxon>
    </lineage>
</organism>
<dbReference type="SUPFAM" id="SSF69572">
    <property type="entry name" value="Activating enzymes of the ubiquitin-like proteins"/>
    <property type="match status" value="1"/>
</dbReference>
<comment type="catalytic activity">
    <reaction evidence="5">
        <text>[molybdopterin-synthase sulfur-carrier protein]-C-terminal Gly-Gly + ATP + H(+) = [molybdopterin-synthase sulfur-carrier protein]-C-terminal Gly-Gly-AMP + diphosphate</text>
        <dbReference type="Rhea" id="RHEA:43616"/>
        <dbReference type="Rhea" id="RHEA-COMP:12159"/>
        <dbReference type="Rhea" id="RHEA-COMP:12202"/>
        <dbReference type="ChEBI" id="CHEBI:15378"/>
        <dbReference type="ChEBI" id="CHEBI:30616"/>
        <dbReference type="ChEBI" id="CHEBI:33019"/>
        <dbReference type="ChEBI" id="CHEBI:90618"/>
        <dbReference type="ChEBI" id="CHEBI:90778"/>
        <dbReference type="EC" id="2.7.7.80"/>
    </reaction>
</comment>
<evidence type="ECO:0000256" key="4">
    <source>
        <dbReference type="ARBA" id="ARBA00022840"/>
    </source>
</evidence>
<evidence type="ECO:0000313" key="16">
    <source>
        <dbReference type="Proteomes" id="UP000295399"/>
    </source>
</evidence>
<evidence type="ECO:0000256" key="8">
    <source>
        <dbReference type="ARBA" id="ARBA00066884"/>
    </source>
</evidence>
<feature type="domain" description="THIF-type NAD/FAD binding fold" evidence="14">
    <location>
        <begin position="11"/>
        <end position="245"/>
    </location>
</feature>
<dbReference type="GO" id="GO:0005524">
    <property type="term" value="F:ATP binding"/>
    <property type="evidence" value="ECO:0007669"/>
    <property type="project" value="UniProtKB-KW"/>
</dbReference>
<dbReference type="InParanoid" id="A0A4V2SPJ2"/>
<dbReference type="Pfam" id="PF00899">
    <property type="entry name" value="ThiF"/>
    <property type="match status" value="1"/>
</dbReference>
<dbReference type="Proteomes" id="UP000295399">
    <property type="component" value="Unassembled WGS sequence"/>
</dbReference>
<keyword evidence="2 15" id="KW-0808">Transferase</keyword>
<dbReference type="RefSeq" id="WP_132708104.1">
    <property type="nucleotide sequence ID" value="NZ_JACIGF010000004.1"/>
</dbReference>
<dbReference type="OrthoDB" id="9804286at2"/>
<dbReference type="Gene3D" id="3.40.50.720">
    <property type="entry name" value="NAD(P)-binding Rossmann-like Domain"/>
    <property type="match status" value="1"/>
</dbReference>
<feature type="transmembrane region" description="Helical" evidence="13">
    <location>
        <begin position="33"/>
        <end position="60"/>
    </location>
</feature>
<dbReference type="PANTHER" id="PTHR10953">
    <property type="entry name" value="UBIQUITIN-ACTIVATING ENZYME E1"/>
    <property type="match status" value="1"/>
</dbReference>
<gene>
    <name evidence="15" type="ORF">EV659_10446</name>
</gene>
<evidence type="ECO:0000256" key="5">
    <source>
        <dbReference type="ARBA" id="ARBA00052218"/>
    </source>
</evidence>
<evidence type="ECO:0000256" key="10">
    <source>
        <dbReference type="ARBA" id="ARBA00075110"/>
    </source>
</evidence>
<keyword evidence="16" id="KW-1185">Reference proteome</keyword>
<keyword evidence="15" id="KW-0548">Nucleotidyltransferase</keyword>
<dbReference type="GO" id="GO:0005829">
    <property type="term" value="C:cytosol"/>
    <property type="evidence" value="ECO:0007669"/>
    <property type="project" value="TreeGrafter"/>
</dbReference>
<proteinExistence type="inferred from homology"/>
<reference evidence="15 16" key="1">
    <citation type="submission" date="2019-03" db="EMBL/GenBank/DDBJ databases">
        <title>Genomic Encyclopedia of Type Strains, Phase IV (KMG-IV): sequencing the most valuable type-strain genomes for metagenomic binning, comparative biology and taxonomic classification.</title>
        <authorList>
            <person name="Goeker M."/>
        </authorList>
    </citation>
    <scope>NUCLEOTIDE SEQUENCE [LARGE SCALE GENOMIC DNA]</scope>
    <source>
        <strain evidence="15 16">DSM 2132</strain>
    </source>
</reference>
<dbReference type="InterPro" id="IPR035985">
    <property type="entry name" value="Ubiquitin-activating_enz"/>
</dbReference>
<keyword evidence="13" id="KW-0812">Transmembrane</keyword>
<comment type="caution">
    <text evidence="15">The sequence shown here is derived from an EMBL/GenBank/DDBJ whole genome shotgun (WGS) entry which is preliminary data.</text>
</comment>
<dbReference type="InterPro" id="IPR000594">
    <property type="entry name" value="ThiF_NAD_FAD-bd"/>
</dbReference>